<accession>A0AAV7QJI2</accession>
<evidence type="ECO:0000313" key="1">
    <source>
        <dbReference type="EMBL" id="KAJ1138508.1"/>
    </source>
</evidence>
<evidence type="ECO:0008006" key="3">
    <source>
        <dbReference type="Google" id="ProtNLM"/>
    </source>
</evidence>
<proteinExistence type="predicted"/>
<dbReference type="PANTHER" id="PTHR31635:SF196">
    <property type="entry name" value="REVERSE TRANSCRIPTASE DOMAIN-CONTAINING PROTEIN-RELATED"/>
    <property type="match status" value="1"/>
</dbReference>
<keyword evidence="2" id="KW-1185">Reference proteome</keyword>
<evidence type="ECO:0000313" key="2">
    <source>
        <dbReference type="Proteomes" id="UP001066276"/>
    </source>
</evidence>
<reference evidence="1" key="1">
    <citation type="journal article" date="2022" name="bioRxiv">
        <title>Sequencing and chromosome-scale assembly of the giantPleurodeles waltlgenome.</title>
        <authorList>
            <person name="Brown T."/>
            <person name="Elewa A."/>
            <person name="Iarovenko S."/>
            <person name="Subramanian E."/>
            <person name="Araus A.J."/>
            <person name="Petzold A."/>
            <person name="Susuki M."/>
            <person name="Suzuki K.-i.T."/>
            <person name="Hayashi T."/>
            <person name="Toyoda A."/>
            <person name="Oliveira C."/>
            <person name="Osipova E."/>
            <person name="Leigh N.D."/>
            <person name="Simon A."/>
            <person name="Yun M.H."/>
        </authorList>
    </citation>
    <scope>NUCLEOTIDE SEQUENCE</scope>
    <source>
        <strain evidence="1">20211129_DDA</strain>
        <tissue evidence="1">Liver</tissue>
    </source>
</reference>
<dbReference type="PANTHER" id="PTHR31635">
    <property type="entry name" value="REVERSE TRANSCRIPTASE DOMAIN-CONTAINING PROTEIN-RELATED"/>
    <property type="match status" value="1"/>
</dbReference>
<sequence>MILEVLNKQGDTVQDTVAVLESFRQYCNDLYKAQTIRDEGSMEDYLAHKAMKWLTNEHRERLMAPLQPGKICVALQEMPSAKAPGTDGLTVAFYRAYQDLLIPQLVTLFEEVAENG</sequence>
<organism evidence="1 2">
    <name type="scientific">Pleurodeles waltl</name>
    <name type="common">Iberian ribbed newt</name>
    <dbReference type="NCBI Taxonomy" id="8319"/>
    <lineage>
        <taxon>Eukaryota</taxon>
        <taxon>Metazoa</taxon>
        <taxon>Chordata</taxon>
        <taxon>Craniata</taxon>
        <taxon>Vertebrata</taxon>
        <taxon>Euteleostomi</taxon>
        <taxon>Amphibia</taxon>
        <taxon>Batrachia</taxon>
        <taxon>Caudata</taxon>
        <taxon>Salamandroidea</taxon>
        <taxon>Salamandridae</taxon>
        <taxon>Pleurodelinae</taxon>
        <taxon>Pleurodeles</taxon>
    </lineage>
</organism>
<dbReference type="AlphaFoldDB" id="A0AAV7QJI2"/>
<dbReference type="Proteomes" id="UP001066276">
    <property type="component" value="Chromosome 6"/>
</dbReference>
<protein>
    <recommendedName>
        <fullName evidence="3">Reverse transcriptase</fullName>
    </recommendedName>
</protein>
<comment type="caution">
    <text evidence="1">The sequence shown here is derived from an EMBL/GenBank/DDBJ whole genome shotgun (WGS) entry which is preliminary data.</text>
</comment>
<name>A0AAV7QJI2_PLEWA</name>
<dbReference type="EMBL" id="JANPWB010000010">
    <property type="protein sequence ID" value="KAJ1138508.1"/>
    <property type="molecule type" value="Genomic_DNA"/>
</dbReference>
<gene>
    <name evidence="1" type="ORF">NDU88_004891</name>
</gene>